<reference evidence="2" key="2">
    <citation type="journal article" date="2015" name="Data Brief">
        <title>Shoot transcriptome of the giant reed, Arundo donax.</title>
        <authorList>
            <person name="Barrero R.A."/>
            <person name="Guerrero F.D."/>
            <person name="Moolhuijzen P."/>
            <person name="Goolsby J.A."/>
            <person name="Tidwell J."/>
            <person name="Bellgard S.E."/>
            <person name="Bellgard M.I."/>
        </authorList>
    </citation>
    <scope>NUCLEOTIDE SEQUENCE</scope>
    <source>
        <tissue evidence="2">Shoot tissue taken approximately 20 cm above the soil surface</tissue>
    </source>
</reference>
<protein>
    <submittedName>
        <fullName evidence="2">Uncharacterized protein</fullName>
    </submittedName>
</protein>
<dbReference type="EMBL" id="GBRH01160389">
    <property type="protein sequence ID" value="JAE37507.1"/>
    <property type="molecule type" value="Transcribed_RNA"/>
</dbReference>
<feature type="region of interest" description="Disordered" evidence="1">
    <location>
        <begin position="1"/>
        <end position="24"/>
    </location>
</feature>
<organism evidence="2">
    <name type="scientific">Arundo donax</name>
    <name type="common">Giant reed</name>
    <name type="synonym">Donax arundinaceus</name>
    <dbReference type="NCBI Taxonomy" id="35708"/>
    <lineage>
        <taxon>Eukaryota</taxon>
        <taxon>Viridiplantae</taxon>
        <taxon>Streptophyta</taxon>
        <taxon>Embryophyta</taxon>
        <taxon>Tracheophyta</taxon>
        <taxon>Spermatophyta</taxon>
        <taxon>Magnoliopsida</taxon>
        <taxon>Liliopsida</taxon>
        <taxon>Poales</taxon>
        <taxon>Poaceae</taxon>
        <taxon>PACMAD clade</taxon>
        <taxon>Arundinoideae</taxon>
        <taxon>Arundineae</taxon>
        <taxon>Arundo</taxon>
    </lineage>
</organism>
<sequence>MSISGAATWPLRSGPRGLGDPEPRAPALGRVAVGVCYVSGSLRAVAFLTLLGCRVSPYGPASVVWGTPDPMSPTPCIRVSEVLHF</sequence>
<proteinExistence type="predicted"/>
<accession>A0A0A9HL72</accession>
<evidence type="ECO:0000256" key="1">
    <source>
        <dbReference type="SAM" id="MobiDB-lite"/>
    </source>
</evidence>
<reference evidence="2" key="1">
    <citation type="submission" date="2014-09" db="EMBL/GenBank/DDBJ databases">
        <authorList>
            <person name="Magalhaes I.L.F."/>
            <person name="Oliveira U."/>
            <person name="Santos F.R."/>
            <person name="Vidigal T.H.D.A."/>
            <person name="Brescovit A.D."/>
            <person name="Santos A.J."/>
        </authorList>
    </citation>
    <scope>NUCLEOTIDE SEQUENCE</scope>
    <source>
        <tissue evidence="2">Shoot tissue taken approximately 20 cm above the soil surface</tissue>
    </source>
</reference>
<evidence type="ECO:0000313" key="2">
    <source>
        <dbReference type="EMBL" id="JAE37507.1"/>
    </source>
</evidence>
<dbReference type="AlphaFoldDB" id="A0A0A9HL72"/>
<name>A0A0A9HL72_ARUDO</name>